<dbReference type="Pfam" id="PF19648">
    <property type="entry name" value="DUF6151"/>
    <property type="match status" value="1"/>
</dbReference>
<sequence>MGGQVELRCRCGSVRAAISGVSPRTVNRVVCYCDDCQAFAHQLGRADLLNANGGSDIVQVAPSTLAFVQGQDRIAGVRLSPKGLYRWYASCCNTPVGNTVSPAIPFVGIIAQAFAGGAPAVDDVAGPPIGAILGKYAVGEPPAGSTGLNISLLLRAIGKVLVWKVRGKTWPHPFFQREPREPIYPITVLSREQRDALRPLCGPRPAAQATD</sequence>
<organism evidence="1 4">
    <name type="scientific">Bradyrhizobium zhengyangense</name>
    <dbReference type="NCBI Taxonomy" id="2911009"/>
    <lineage>
        <taxon>Bacteria</taxon>
        <taxon>Pseudomonadati</taxon>
        <taxon>Pseudomonadota</taxon>
        <taxon>Alphaproteobacteria</taxon>
        <taxon>Hyphomicrobiales</taxon>
        <taxon>Nitrobacteraceae</taxon>
        <taxon>Bradyrhizobium</taxon>
    </lineage>
</organism>
<evidence type="ECO:0000313" key="1">
    <source>
        <dbReference type="EMBL" id="MCG2631884.1"/>
    </source>
</evidence>
<dbReference type="EMBL" id="JAKLTY010000033">
    <property type="protein sequence ID" value="MCG2631884.1"/>
    <property type="molecule type" value="Genomic_DNA"/>
</dbReference>
<keyword evidence="3" id="KW-1185">Reference proteome</keyword>
<protein>
    <submittedName>
        <fullName evidence="1">DUF6151 family protein</fullName>
    </submittedName>
</protein>
<evidence type="ECO:0000313" key="3">
    <source>
        <dbReference type="Proteomes" id="UP001139012"/>
    </source>
</evidence>
<comment type="caution">
    <text evidence="1">The sequence shown here is derived from an EMBL/GenBank/DDBJ whole genome shotgun (WGS) entry which is preliminary data.</text>
</comment>
<proteinExistence type="predicted"/>
<reference evidence="1" key="1">
    <citation type="submission" date="2022-01" db="EMBL/GenBank/DDBJ databases">
        <title>Genome sequnece data of strain Bradyrhizobium sp. nov.</title>
        <authorList>
            <person name="Zhang J."/>
        </authorList>
    </citation>
    <scope>NUCLEOTIDE SEQUENCE</scope>
    <source>
        <strain evidence="2">WYCCWR 12774</strain>
        <strain evidence="1">WYCCWR 13023</strain>
    </source>
</reference>
<dbReference type="Proteomes" id="UP001139054">
    <property type="component" value="Unassembled WGS sequence"/>
</dbReference>
<dbReference type="InterPro" id="IPR046149">
    <property type="entry name" value="DUF6151"/>
</dbReference>
<dbReference type="Proteomes" id="UP001139012">
    <property type="component" value="Unassembled WGS sequence"/>
</dbReference>
<name>A0A9X1RJL7_9BRAD</name>
<gene>
    <name evidence="2" type="ORF">L6637_37605</name>
    <name evidence="1" type="ORF">L6654_35185</name>
</gene>
<evidence type="ECO:0000313" key="2">
    <source>
        <dbReference type="EMBL" id="MCG2672679.1"/>
    </source>
</evidence>
<dbReference type="InterPro" id="IPR011057">
    <property type="entry name" value="Mss4-like_sf"/>
</dbReference>
<dbReference type="RefSeq" id="WP_237873931.1">
    <property type="nucleotide sequence ID" value="NZ_JAKLTY010000033.1"/>
</dbReference>
<evidence type="ECO:0000313" key="4">
    <source>
        <dbReference type="Proteomes" id="UP001139054"/>
    </source>
</evidence>
<dbReference type="EMBL" id="JAKLUA010000023">
    <property type="protein sequence ID" value="MCG2672679.1"/>
    <property type="molecule type" value="Genomic_DNA"/>
</dbReference>
<dbReference type="AlphaFoldDB" id="A0A9X1RJL7"/>
<dbReference type="SUPFAM" id="SSF51316">
    <property type="entry name" value="Mss4-like"/>
    <property type="match status" value="1"/>
</dbReference>
<accession>A0A9X1RJL7</accession>
<dbReference type="Gene3D" id="3.90.1590.10">
    <property type="entry name" value="glutathione-dependent formaldehyde- activating enzyme (gfa)"/>
    <property type="match status" value="1"/>
</dbReference>